<gene>
    <name evidence="3" type="ORF">OSB1V03_LOCUS19700</name>
</gene>
<feature type="compositionally biased region" description="Low complexity" evidence="1">
    <location>
        <begin position="190"/>
        <end position="207"/>
    </location>
</feature>
<evidence type="ECO:0000313" key="3">
    <source>
        <dbReference type="EMBL" id="CAD7643666.1"/>
    </source>
</evidence>
<dbReference type="Proteomes" id="UP000759131">
    <property type="component" value="Unassembled WGS sequence"/>
</dbReference>
<feature type="compositionally biased region" description="Polar residues" evidence="1">
    <location>
        <begin position="176"/>
        <end position="185"/>
    </location>
</feature>
<evidence type="ECO:0000256" key="2">
    <source>
        <dbReference type="SAM" id="Phobius"/>
    </source>
</evidence>
<keyword evidence="2" id="KW-0472">Membrane</keyword>
<name>A0A7R9LL31_9ACAR</name>
<reference evidence="3" key="1">
    <citation type="submission" date="2020-11" db="EMBL/GenBank/DDBJ databases">
        <authorList>
            <person name="Tran Van P."/>
        </authorList>
    </citation>
    <scope>NUCLEOTIDE SEQUENCE</scope>
</reference>
<feature type="transmembrane region" description="Helical" evidence="2">
    <location>
        <begin position="24"/>
        <end position="49"/>
    </location>
</feature>
<accession>A0A7R9LL31</accession>
<keyword evidence="2" id="KW-1133">Transmembrane helix</keyword>
<evidence type="ECO:0000313" key="4">
    <source>
        <dbReference type="Proteomes" id="UP000759131"/>
    </source>
</evidence>
<protein>
    <submittedName>
        <fullName evidence="3">Uncharacterized protein</fullName>
    </submittedName>
</protein>
<feature type="region of interest" description="Disordered" evidence="1">
    <location>
        <begin position="176"/>
        <end position="207"/>
    </location>
</feature>
<feature type="region of interest" description="Disordered" evidence="1">
    <location>
        <begin position="66"/>
        <end position="90"/>
    </location>
</feature>
<dbReference type="EMBL" id="OC884261">
    <property type="protein sequence ID" value="CAD7643666.1"/>
    <property type="molecule type" value="Genomic_DNA"/>
</dbReference>
<keyword evidence="2" id="KW-0812">Transmembrane</keyword>
<proteinExistence type="predicted"/>
<feature type="compositionally biased region" description="Basic and acidic residues" evidence="1">
    <location>
        <begin position="73"/>
        <end position="84"/>
    </location>
</feature>
<sequence length="207" mass="22999">MDIFAEIDDKFELMIKMATIPMAVINYGSLIVAAMGLIVMTSALGYALIDDKTEITVDEKDKKQEINGNINTTKEEEKKSESGNRQKKKIKANAFVDKRDIKDKQEINGNLRNKSIDRHKTEAIDNHSVSQTLRSDQTVGNNNNLNNHNNDYNTTNFAISQPNNSIGANNTILTNDSPIKGTRNTDIFIPFNTTPEPTPVTTPGSVE</sequence>
<evidence type="ECO:0000256" key="1">
    <source>
        <dbReference type="SAM" id="MobiDB-lite"/>
    </source>
</evidence>
<dbReference type="AlphaFoldDB" id="A0A7R9LL31"/>
<dbReference type="EMBL" id="CAJPIZ010029686">
    <property type="protein sequence ID" value="CAG2119753.1"/>
    <property type="molecule type" value="Genomic_DNA"/>
</dbReference>
<organism evidence="3">
    <name type="scientific">Medioppia subpectinata</name>
    <dbReference type="NCBI Taxonomy" id="1979941"/>
    <lineage>
        <taxon>Eukaryota</taxon>
        <taxon>Metazoa</taxon>
        <taxon>Ecdysozoa</taxon>
        <taxon>Arthropoda</taxon>
        <taxon>Chelicerata</taxon>
        <taxon>Arachnida</taxon>
        <taxon>Acari</taxon>
        <taxon>Acariformes</taxon>
        <taxon>Sarcoptiformes</taxon>
        <taxon>Oribatida</taxon>
        <taxon>Brachypylina</taxon>
        <taxon>Oppioidea</taxon>
        <taxon>Oppiidae</taxon>
        <taxon>Medioppia</taxon>
    </lineage>
</organism>
<keyword evidence="4" id="KW-1185">Reference proteome</keyword>